<keyword evidence="1" id="KW-0732">Signal</keyword>
<gene>
    <name evidence="2" type="ORF">AT746_03290</name>
</gene>
<dbReference type="EMBL" id="CP013650">
    <property type="protein sequence ID" value="ALS97395.1"/>
    <property type="molecule type" value="Genomic_DNA"/>
</dbReference>
<dbReference type="InterPro" id="IPR008869">
    <property type="entry name" value="MlaC/ttg2D"/>
</dbReference>
<dbReference type="NCBIfam" id="NF011697">
    <property type="entry name" value="PRK15117.1"/>
    <property type="match status" value="1"/>
</dbReference>
<evidence type="ECO:0000313" key="3">
    <source>
        <dbReference type="Proteomes" id="UP000068447"/>
    </source>
</evidence>
<organism evidence="2 3">
    <name type="scientific">Lacimicrobium alkaliphilum</name>
    <dbReference type="NCBI Taxonomy" id="1526571"/>
    <lineage>
        <taxon>Bacteria</taxon>
        <taxon>Pseudomonadati</taxon>
        <taxon>Pseudomonadota</taxon>
        <taxon>Gammaproteobacteria</taxon>
        <taxon>Alteromonadales</taxon>
        <taxon>Alteromonadaceae</taxon>
        <taxon>Lacimicrobium</taxon>
    </lineage>
</organism>
<dbReference type="Proteomes" id="UP000068447">
    <property type="component" value="Chromosome"/>
</dbReference>
<dbReference type="OrthoDB" id="9787053at2"/>
<accession>A0A0U2Z3B1</accession>
<dbReference type="Gene3D" id="3.10.450.710">
    <property type="entry name" value="Tgt2/MlaC"/>
    <property type="match status" value="1"/>
</dbReference>
<dbReference type="InterPro" id="IPR042245">
    <property type="entry name" value="Tgt2/MlaC_sf"/>
</dbReference>
<dbReference type="PANTHER" id="PTHR36573">
    <property type="entry name" value="INTERMEMBRANE PHOSPHOLIPID TRANSPORT SYSTEM BINDING PROTEIN MLAC"/>
    <property type="match status" value="1"/>
</dbReference>
<dbReference type="KEGG" id="lal:AT746_03290"/>
<reference evidence="2 3" key="1">
    <citation type="submission" date="2015-12" db="EMBL/GenBank/DDBJ databases">
        <title>Complete genome of Lacimicrobium alkaliphilum KCTC 32984.</title>
        <authorList>
            <person name="Kim S.-G."/>
            <person name="Lee Y.-J."/>
        </authorList>
    </citation>
    <scope>NUCLEOTIDE SEQUENCE [LARGE SCALE GENOMIC DNA]</scope>
    <source>
        <strain evidence="2 3">YelD216</strain>
    </source>
</reference>
<keyword evidence="3" id="KW-1185">Reference proteome</keyword>
<name>A0A0U2Z3B1_9ALTE</name>
<dbReference type="STRING" id="1526571.AT746_03290"/>
<protein>
    <submittedName>
        <fullName evidence="2">Toluene tolerance protein</fullName>
    </submittedName>
</protein>
<feature type="chain" id="PRO_5006835086" evidence="1">
    <location>
        <begin position="24"/>
        <end position="217"/>
    </location>
</feature>
<feature type="signal peptide" evidence="1">
    <location>
        <begin position="1"/>
        <end position="23"/>
    </location>
</feature>
<proteinExistence type="predicted"/>
<evidence type="ECO:0000313" key="2">
    <source>
        <dbReference type="EMBL" id="ALS97395.1"/>
    </source>
</evidence>
<dbReference type="AlphaFoldDB" id="A0A0U2Z3B1"/>
<dbReference type="PANTHER" id="PTHR36573:SF1">
    <property type="entry name" value="INTERMEMBRANE PHOSPHOLIPID TRANSPORT SYSTEM BINDING PROTEIN MLAC"/>
    <property type="match status" value="1"/>
</dbReference>
<evidence type="ECO:0000256" key="1">
    <source>
        <dbReference type="SAM" id="SignalP"/>
    </source>
</evidence>
<sequence length="217" mass="25159">MSVKWLIKGVMVLAISLTFSVQAQEPEDPYQLLSEVATKTFDRIKAERPEIEKNPEILRDIMKEELLPYVDYKFAALKVLGRHFKSVPQDKIPEYIQEFRNYLVTTYALAMAQYDDQVVEFEPGKDYSDDKMVTVRAVVREQGKPDINISFKVRKNSRTEEWRAFDMVAEGISMLSSKQSEFESIIRQEGIDAVIALLKEKNQQPIRLETDKKEDDA</sequence>
<dbReference type="PIRSF" id="PIRSF004649">
    <property type="entry name" value="MlaC"/>
    <property type="match status" value="1"/>
</dbReference>
<dbReference type="RefSeq" id="WP_062476387.1">
    <property type="nucleotide sequence ID" value="NZ_CP013650.1"/>
</dbReference>
<dbReference type="Pfam" id="PF05494">
    <property type="entry name" value="MlaC"/>
    <property type="match status" value="1"/>
</dbReference>